<evidence type="ECO:0000313" key="3">
    <source>
        <dbReference type="EMBL" id="MCQ6958733.1"/>
    </source>
</evidence>
<evidence type="ECO:0000259" key="2">
    <source>
        <dbReference type="Pfam" id="PF00582"/>
    </source>
</evidence>
<sequence length="307" mass="34445">MTFIMFVLHNIQELRSIIDFFVMKNVLVLTDFKAAAKCAAEQALTIAAQINAEIWLVNVYPITPYLPPVGSAVLPETTAVQKRRDSLLKLNREVRRLERIKLPGQKPTIRPVALEGQLADRVAEFAHRKKSRLIAMGASKKSYGDPLFSGDVKAVLHHVGCPVLATPVNANYLNISHILFATDLATADEPVIGELLDLTARLKGQLTIGHVSPKVLIPDFAEQERVAAFSQKIKSLYPAVRHANVRASKVVEGLEMLEQEKQVDILALRYRKHPFWYHLFHENPLKELLSSGRLALLIFPDKTLRNE</sequence>
<accession>A0ABT1T467</accession>
<name>A0ABT1T467_9SPHI</name>
<protein>
    <submittedName>
        <fullName evidence="3">Universal stress protein</fullName>
    </submittedName>
</protein>
<dbReference type="InterPro" id="IPR006016">
    <property type="entry name" value="UspA"/>
</dbReference>
<dbReference type="EMBL" id="JANHOH010000002">
    <property type="protein sequence ID" value="MCQ6958733.1"/>
    <property type="molecule type" value="Genomic_DNA"/>
</dbReference>
<evidence type="ECO:0000313" key="4">
    <source>
        <dbReference type="Proteomes" id="UP001204376"/>
    </source>
</evidence>
<dbReference type="SUPFAM" id="SSF52402">
    <property type="entry name" value="Adenine nucleotide alpha hydrolases-like"/>
    <property type="match status" value="2"/>
</dbReference>
<dbReference type="Gene3D" id="3.40.50.12370">
    <property type="match status" value="1"/>
</dbReference>
<dbReference type="CDD" id="cd00293">
    <property type="entry name" value="USP-like"/>
    <property type="match status" value="1"/>
</dbReference>
<evidence type="ECO:0000256" key="1">
    <source>
        <dbReference type="ARBA" id="ARBA00008791"/>
    </source>
</evidence>
<gene>
    <name evidence="3" type="ORF">NPE20_12225</name>
</gene>
<organism evidence="3 4">
    <name type="scientific">Mucilaginibacter aquariorum</name>
    <dbReference type="NCBI Taxonomy" id="2967225"/>
    <lineage>
        <taxon>Bacteria</taxon>
        <taxon>Pseudomonadati</taxon>
        <taxon>Bacteroidota</taxon>
        <taxon>Sphingobacteriia</taxon>
        <taxon>Sphingobacteriales</taxon>
        <taxon>Sphingobacteriaceae</taxon>
        <taxon>Mucilaginibacter</taxon>
    </lineage>
</organism>
<comment type="caution">
    <text evidence="3">The sequence shown here is derived from an EMBL/GenBank/DDBJ whole genome shotgun (WGS) entry which is preliminary data.</text>
</comment>
<dbReference type="Pfam" id="PF00582">
    <property type="entry name" value="Usp"/>
    <property type="match status" value="1"/>
</dbReference>
<dbReference type="PANTHER" id="PTHR46268">
    <property type="entry name" value="STRESS RESPONSE PROTEIN NHAX"/>
    <property type="match status" value="1"/>
</dbReference>
<feature type="domain" description="UspA" evidence="2">
    <location>
        <begin position="23"/>
        <end position="166"/>
    </location>
</feature>
<keyword evidence="4" id="KW-1185">Reference proteome</keyword>
<dbReference type="PANTHER" id="PTHR46268:SF6">
    <property type="entry name" value="UNIVERSAL STRESS PROTEIN UP12"/>
    <property type="match status" value="1"/>
</dbReference>
<comment type="similarity">
    <text evidence="1">Belongs to the universal stress protein A family.</text>
</comment>
<dbReference type="RefSeq" id="WP_256538930.1">
    <property type="nucleotide sequence ID" value="NZ_JANHOH010000002.1"/>
</dbReference>
<dbReference type="Proteomes" id="UP001204376">
    <property type="component" value="Unassembled WGS sequence"/>
</dbReference>
<proteinExistence type="inferred from homology"/>
<reference evidence="3 4" key="1">
    <citation type="submission" date="2022-07" db="EMBL/GenBank/DDBJ databases">
        <title>Mucilaginibacter sp. JC4.</title>
        <authorList>
            <person name="Le V."/>
            <person name="Ko S.-R."/>
            <person name="Ahn C.-Y."/>
            <person name="Oh H.-M."/>
        </authorList>
    </citation>
    <scope>NUCLEOTIDE SEQUENCE [LARGE SCALE GENOMIC DNA]</scope>
    <source>
        <strain evidence="3 4">JC4</strain>
    </source>
</reference>